<evidence type="ECO:0000256" key="1">
    <source>
        <dbReference type="ARBA" id="ARBA00004202"/>
    </source>
</evidence>
<keyword evidence="5" id="KW-0547">Nucleotide-binding</keyword>
<dbReference type="Pfam" id="PF00005">
    <property type="entry name" value="ABC_tran"/>
    <property type="match status" value="1"/>
</dbReference>
<dbReference type="GO" id="GO:0005524">
    <property type="term" value="F:ATP binding"/>
    <property type="evidence" value="ECO:0007669"/>
    <property type="project" value="UniProtKB-KW"/>
</dbReference>
<keyword evidence="4" id="KW-1003">Cell membrane</keyword>
<protein>
    <submittedName>
        <fullName evidence="9">ABC transporter ATP-binding protein</fullName>
    </submittedName>
</protein>
<dbReference type="PANTHER" id="PTHR43297:SF2">
    <property type="entry name" value="DIPEPTIDE TRANSPORT ATP-BINDING PROTEIN DPPD"/>
    <property type="match status" value="1"/>
</dbReference>
<evidence type="ECO:0000313" key="9">
    <source>
        <dbReference type="EMBL" id="MDA3628356.1"/>
    </source>
</evidence>
<evidence type="ECO:0000259" key="8">
    <source>
        <dbReference type="PROSITE" id="PS50893"/>
    </source>
</evidence>
<dbReference type="NCBIfam" id="TIGR01727">
    <property type="entry name" value="oligo_HPY"/>
    <property type="match status" value="1"/>
</dbReference>
<evidence type="ECO:0000256" key="3">
    <source>
        <dbReference type="ARBA" id="ARBA00022448"/>
    </source>
</evidence>
<comment type="caution">
    <text evidence="9">The sequence shown here is derived from an EMBL/GenBank/DDBJ whole genome shotgun (WGS) entry which is preliminary data.</text>
</comment>
<evidence type="ECO:0000256" key="4">
    <source>
        <dbReference type="ARBA" id="ARBA00022475"/>
    </source>
</evidence>
<name>A0ABT4V316_9PSEU</name>
<evidence type="ECO:0000256" key="6">
    <source>
        <dbReference type="ARBA" id="ARBA00022840"/>
    </source>
</evidence>
<dbReference type="PROSITE" id="PS00211">
    <property type="entry name" value="ABC_TRANSPORTER_1"/>
    <property type="match status" value="1"/>
</dbReference>
<dbReference type="PROSITE" id="PS50893">
    <property type="entry name" value="ABC_TRANSPORTER_2"/>
    <property type="match status" value="1"/>
</dbReference>
<dbReference type="SMART" id="SM00382">
    <property type="entry name" value="AAA"/>
    <property type="match status" value="1"/>
</dbReference>
<dbReference type="Pfam" id="PF08352">
    <property type="entry name" value="oligo_HPY"/>
    <property type="match status" value="1"/>
</dbReference>
<dbReference type="CDD" id="cd03257">
    <property type="entry name" value="ABC_NikE_OppD_transporters"/>
    <property type="match status" value="1"/>
</dbReference>
<feature type="domain" description="ABC transporter" evidence="8">
    <location>
        <begin position="6"/>
        <end position="257"/>
    </location>
</feature>
<dbReference type="Proteomes" id="UP001210380">
    <property type="component" value="Unassembled WGS sequence"/>
</dbReference>
<proteinExistence type="inferred from homology"/>
<keyword evidence="7" id="KW-0472">Membrane</keyword>
<accession>A0ABT4V316</accession>
<evidence type="ECO:0000256" key="7">
    <source>
        <dbReference type="ARBA" id="ARBA00023136"/>
    </source>
</evidence>
<evidence type="ECO:0000256" key="2">
    <source>
        <dbReference type="ARBA" id="ARBA00005417"/>
    </source>
</evidence>
<evidence type="ECO:0000313" key="10">
    <source>
        <dbReference type="Proteomes" id="UP001210380"/>
    </source>
</evidence>
<reference evidence="9 10" key="1">
    <citation type="submission" date="2022-11" db="EMBL/GenBank/DDBJ databases">
        <title>Draft genome sequence of Saccharopolyspora sp. WRP15-2 isolated from rhizosphere soils of wild rice in Thailand.</title>
        <authorList>
            <person name="Duangmal K."/>
            <person name="Kammanee S."/>
            <person name="Muangham S."/>
        </authorList>
    </citation>
    <scope>NUCLEOTIDE SEQUENCE [LARGE SCALE GENOMIC DNA]</scope>
    <source>
        <strain evidence="9 10">WRP15-2</strain>
    </source>
</reference>
<dbReference type="Gene3D" id="3.40.50.300">
    <property type="entry name" value="P-loop containing nucleotide triphosphate hydrolases"/>
    <property type="match status" value="1"/>
</dbReference>
<dbReference type="InterPro" id="IPR027417">
    <property type="entry name" value="P-loop_NTPase"/>
</dbReference>
<keyword evidence="10" id="KW-1185">Reference proteome</keyword>
<dbReference type="PANTHER" id="PTHR43297">
    <property type="entry name" value="OLIGOPEPTIDE TRANSPORT ATP-BINDING PROTEIN APPD"/>
    <property type="match status" value="1"/>
</dbReference>
<dbReference type="InterPro" id="IPR003593">
    <property type="entry name" value="AAA+_ATPase"/>
</dbReference>
<dbReference type="SUPFAM" id="SSF52540">
    <property type="entry name" value="P-loop containing nucleoside triphosphate hydrolases"/>
    <property type="match status" value="1"/>
</dbReference>
<keyword evidence="6 9" id="KW-0067">ATP-binding</keyword>
<keyword evidence="3" id="KW-0813">Transport</keyword>
<dbReference type="EMBL" id="JAQGLA010000043">
    <property type="protein sequence ID" value="MDA3628356.1"/>
    <property type="molecule type" value="Genomic_DNA"/>
</dbReference>
<evidence type="ECO:0000256" key="5">
    <source>
        <dbReference type="ARBA" id="ARBA00022741"/>
    </source>
</evidence>
<organism evidence="9 10">
    <name type="scientific">Saccharopolyspora oryzae</name>
    <dbReference type="NCBI Taxonomy" id="2997343"/>
    <lineage>
        <taxon>Bacteria</taxon>
        <taxon>Bacillati</taxon>
        <taxon>Actinomycetota</taxon>
        <taxon>Actinomycetes</taxon>
        <taxon>Pseudonocardiales</taxon>
        <taxon>Pseudonocardiaceae</taxon>
        <taxon>Saccharopolyspora</taxon>
    </lineage>
</organism>
<dbReference type="InterPro" id="IPR050388">
    <property type="entry name" value="ABC_Ni/Peptide_Import"/>
</dbReference>
<dbReference type="InterPro" id="IPR013563">
    <property type="entry name" value="Oligopep_ABC_C"/>
</dbReference>
<dbReference type="InterPro" id="IPR003439">
    <property type="entry name" value="ABC_transporter-like_ATP-bd"/>
</dbReference>
<comment type="similarity">
    <text evidence="2">Belongs to the ABC transporter superfamily.</text>
</comment>
<comment type="subcellular location">
    <subcellularLocation>
        <location evidence="1">Cell membrane</location>
        <topology evidence="1">Peripheral membrane protein</topology>
    </subcellularLocation>
</comment>
<sequence length="339" mass="36916">MTMPLLEVEDLQAHFHTPEGVVRAVDGVSFSVDEGETLGIVGESGSGKSVTAMSIMRLNPSPPCRYTGGRIRYQGRDLLSADERELRAIRGSEISMIFQDPTTCLNPVLTIGDQIAEAVRSHERVSRKQALRRAVQALDEVGMPSAERRARDYPHQLSGGMRQRAMIAVALAGRPKVLIADEPTTALDVTIQAQILELLEQLKAAHGMSIIVITHDLGVVSQIADRVLVMYGGRAVESGTPKELFQDPLMPYTWSLLRAVPRLDADLAPEPIRGQPPSLADLPPGCPFAPRCRFADDRCTTTDLVLDRKAEGRWAACVHTAAEFRALAAALDEPNEAGR</sequence>
<gene>
    <name evidence="9" type="ORF">OU415_23190</name>
</gene>
<dbReference type="InterPro" id="IPR017871">
    <property type="entry name" value="ABC_transporter-like_CS"/>
</dbReference>
<dbReference type="RefSeq" id="WP_270951194.1">
    <property type="nucleotide sequence ID" value="NZ_JAQGLA010000043.1"/>
</dbReference>